<evidence type="ECO:0008006" key="4">
    <source>
        <dbReference type="Google" id="ProtNLM"/>
    </source>
</evidence>
<sequence>MFALTSRVLVAVTVAVVGVGGCAAGGGGSEAGPGRGGGPAASVSPEASKAAVRRPRIPRGVRAGYMVFDRKIGKVTAHHDAHGTVRSASVVKILIAVDHLEARGAGRGVSAGDRALLRGMLRSSDDRAATVLWARGGRGAIVRRMAARMRLVDTAPPPATHPGFWGYTAISAYDVVRMYRYLLERADPGIRRFVLGELHRATRCGKDGFDQYFGIPRALPRPWAIKQGWSGFGTVPADPCKGGRAAGLRLRPASAPDLGLGRPVLHTTGTVGEGDRRIVVVLTLQPAGGSFKSAASRLTSLTAQVHRAGGG</sequence>
<gene>
    <name evidence="2" type="ORF">DFJ69_5551</name>
</gene>
<dbReference type="OrthoDB" id="4981298at2"/>
<name>A0A3D9SVP3_9ACTN</name>
<protein>
    <recommendedName>
        <fullName evidence="4">Beta-lactamase family protein</fullName>
    </recommendedName>
</protein>
<accession>A0A3D9SVP3</accession>
<feature type="compositionally biased region" description="Gly residues" evidence="1">
    <location>
        <begin position="27"/>
        <end position="39"/>
    </location>
</feature>
<evidence type="ECO:0000313" key="2">
    <source>
        <dbReference type="EMBL" id="REF00030.1"/>
    </source>
</evidence>
<dbReference type="AlphaFoldDB" id="A0A3D9SVP3"/>
<dbReference type="SUPFAM" id="SSF56601">
    <property type="entry name" value="beta-lactamase/transpeptidase-like"/>
    <property type="match status" value="1"/>
</dbReference>
<comment type="caution">
    <text evidence="2">The sequence shown here is derived from an EMBL/GenBank/DDBJ whole genome shotgun (WGS) entry which is preliminary data.</text>
</comment>
<organism evidence="2 3">
    <name type="scientific">Thermomonospora umbrina</name>
    <dbReference type="NCBI Taxonomy" id="111806"/>
    <lineage>
        <taxon>Bacteria</taxon>
        <taxon>Bacillati</taxon>
        <taxon>Actinomycetota</taxon>
        <taxon>Actinomycetes</taxon>
        <taxon>Streptosporangiales</taxon>
        <taxon>Thermomonosporaceae</taxon>
        <taxon>Thermomonospora</taxon>
    </lineage>
</organism>
<reference evidence="2 3" key="1">
    <citation type="submission" date="2018-08" db="EMBL/GenBank/DDBJ databases">
        <title>Sequencing the genomes of 1000 actinobacteria strains.</title>
        <authorList>
            <person name="Klenk H.-P."/>
        </authorList>
    </citation>
    <scope>NUCLEOTIDE SEQUENCE [LARGE SCALE GENOMIC DNA]</scope>
    <source>
        <strain evidence="2 3">DSM 43927</strain>
    </source>
</reference>
<evidence type="ECO:0000256" key="1">
    <source>
        <dbReference type="SAM" id="MobiDB-lite"/>
    </source>
</evidence>
<dbReference type="Proteomes" id="UP000256661">
    <property type="component" value="Unassembled WGS sequence"/>
</dbReference>
<dbReference type="EMBL" id="QTTT01000001">
    <property type="protein sequence ID" value="REF00030.1"/>
    <property type="molecule type" value="Genomic_DNA"/>
</dbReference>
<evidence type="ECO:0000313" key="3">
    <source>
        <dbReference type="Proteomes" id="UP000256661"/>
    </source>
</evidence>
<dbReference type="PROSITE" id="PS51257">
    <property type="entry name" value="PROKAR_LIPOPROTEIN"/>
    <property type="match status" value="1"/>
</dbReference>
<dbReference type="InterPro" id="IPR012338">
    <property type="entry name" value="Beta-lactam/transpept-like"/>
</dbReference>
<dbReference type="RefSeq" id="WP_116025239.1">
    <property type="nucleotide sequence ID" value="NZ_QTTT01000001.1"/>
</dbReference>
<proteinExistence type="predicted"/>
<keyword evidence="3" id="KW-1185">Reference proteome</keyword>
<feature type="region of interest" description="Disordered" evidence="1">
    <location>
        <begin position="27"/>
        <end position="51"/>
    </location>
</feature>
<dbReference type="Gene3D" id="3.40.710.10">
    <property type="entry name" value="DD-peptidase/beta-lactamase superfamily"/>
    <property type="match status" value="1"/>
</dbReference>